<protein>
    <submittedName>
        <fullName evidence="1">Putative ORFan</fullName>
    </submittedName>
</protein>
<name>A0A6N1NV04_9VIRU</name>
<sequence>MKNDNENHYLLDSLQKQMDESINLFYDTVNKNIIIYASRGYSSVILFLPLAKNLKTINEYNGIIYDLHYNLDDAQFCNKLVTKFKSQGIKLNILRAVESIQYGYYYNTIRYCGYIIKLKWDKDYSKNCCAIL</sequence>
<dbReference type="KEGG" id="vg:80516674"/>
<organism evidence="1">
    <name type="scientific">Tupanvirus deep ocean</name>
    <dbReference type="NCBI Taxonomy" id="2126984"/>
    <lineage>
        <taxon>Viruses</taxon>
        <taxon>Varidnaviria</taxon>
        <taxon>Bamfordvirae</taxon>
        <taxon>Nucleocytoviricota</taxon>
        <taxon>Megaviricetes</taxon>
        <taxon>Imitervirales</taxon>
        <taxon>Mimiviridae</taxon>
        <taxon>Megamimivirinae</taxon>
        <taxon>Tupanvirus</taxon>
        <taxon>Tupanvirus altamarinense</taxon>
    </lineage>
</organism>
<reference evidence="1" key="1">
    <citation type="submission" date="2017-06" db="EMBL/GenBank/DDBJ databases">
        <authorList>
            <person name="Assis F.L."/>
            <person name="Abrahao J.S."/>
            <person name="Silva L."/>
            <person name="Khalil J.B."/>
            <person name="Rodrigues R."/>
            <person name="Silva L.S."/>
            <person name="Boratto P."/>
            <person name="Andrade M."/>
            <person name="Kroon E.G."/>
            <person name="Ribeiro B."/>
            <person name="Bergier I."/>
            <person name="Seligmann H."/>
            <person name="Ghigo E."/>
            <person name="Colson P."/>
            <person name="Levasseur A."/>
            <person name="Raoult D."/>
            <person name="Scola B.L."/>
        </authorList>
    </citation>
    <scope>NUCLEOTIDE SEQUENCE</scope>
    <source>
        <strain evidence="1">Deep ocean</strain>
    </source>
</reference>
<accession>A0A6N1NV04</accession>
<dbReference type="EMBL" id="MF405918">
    <property type="protein sequence ID" value="QKU33561.1"/>
    <property type="molecule type" value="Genomic_DNA"/>
</dbReference>
<dbReference type="GeneID" id="80516674"/>
<dbReference type="RefSeq" id="YP_010780165.1">
    <property type="nucleotide sequence ID" value="NC_075038.1"/>
</dbReference>
<evidence type="ECO:0000313" key="1">
    <source>
        <dbReference type="EMBL" id="QKU33561.1"/>
    </source>
</evidence>
<proteinExistence type="predicted"/>
<reference evidence="1" key="2">
    <citation type="journal article" date="2018" name="Nat. Commun.">
        <title>Tailed giant Tupanvirus possesses the most complete translational apparatus of the known virosphere.</title>
        <authorList>
            <person name="Abrahao J."/>
            <person name="Silva L."/>
            <person name="Silva L.S."/>
            <person name="Khalil J.Y.B."/>
            <person name="Rodrigues R."/>
            <person name="Arantes T."/>
            <person name="Assis F."/>
            <person name="Boratto P."/>
            <person name="Andrade M."/>
            <person name="Kroon E.G."/>
            <person name="Ribeiro B."/>
            <person name="Bergier I."/>
            <person name="Seligmann H."/>
            <person name="Ghigo E."/>
            <person name="Colson P."/>
            <person name="Levasseur A."/>
            <person name="Kroemer G."/>
            <person name="Raoult D."/>
            <person name="La Scola B."/>
        </authorList>
    </citation>
    <scope>NUCLEOTIDE SEQUENCE [LARGE SCALE GENOMIC DNA]</scope>
    <source>
        <strain evidence="1">Deep ocean</strain>
    </source>
</reference>